<feature type="transmembrane region" description="Helical" evidence="1">
    <location>
        <begin position="276"/>
        <end position="300"/>
    </location>
</feature>
<keyword evidence="3" id="KW-1185">Reference proteome</keyword>
<dbReference type="eggNOG" id="COG2899">
    <property type="taxonomic scope" value="Bacteria"/>
</dbReference>
<dbReference type="KEGG" id="cvi:CV_3364"/>
<reference evidence="2 3" key="1">
    <citation type="journal article" date="2003" name="Proc. Natl. Acad. Sci. U.S.A.">
        <title>The complete genome sequence of Chromobacterium violaceum reveals remarkable and exploitable bacterial adaptability.</title>
        <authorList>
            <person name="Vasconcelos A.T.R."/>
            <person name="de Almeida D.F."/>
            <person name="Almeida F.C."/>
            <person name="de Almeida L.G.P."/>
            <person name="de Almeida R."/>
            <person name="Goncalves J.A.A."/>
            <person name="Andrade E.M."/>
            <person name="Antonio R.V."/>
            <person name="Araripe J."/>
            <person name="de Araujo M.F.F."/>
            <person name="Filho S.A."/>
            <person name="Azevedo V."/>
            <person name="Batista A.J."/>
            <person name="Bataus L.A.M."/>
            <person name="Batista J.S."/>
            <person name="Belo A."/>
            <person name="vander Berg C."/>
            <person name="Blamey J."/>
            <person name="Bogo M."/>
            <person name="Bonato S."/>
            <person name="Bordignon J."/>
            <person name="Brito C.A."/>
            <person name="Brocchi M."/>
            <person name="Burity H.A."/>
            <person name="Camargo A.A."/>
            <person name="Cardoso D.D.P."/>
            <person name="Carneiro N.P."/>
            <person name="Carraro D.M."/>
            <person name="Carvalho C.M.B."/>
            <person name="Cascardo J.C.M."/>
            <person name="Cavada B.S."/>
            <person name="Chueire L.M.O."/>
            <person name="Pasa T.B.C."/>
            <person name="Duran N."/>
            <person name="Fagundes N."/>
            <person name="Falcao C.L."/>
            <person name="Fantinatti F."/>
            <person name="Farias I.P."/>
            <person name="Felipe M.S.S."/>
            <person name="Ferrari L.P."/>
            <person name="Ferro J.A."/>
            <person name="Ferro M.I.T."/>
            <person name="Franco G.R."/>
            <person name="Freitas N.S.A."/>
            <person name="Furlan L.R."/>
            <person name="Gazzinelli R.T."/>
            <person name="Gomes E.A."/>
            <person name="Goncalves P.R."/>
            <person name="Grangeiro T.B."/>
            <person name="Grattapaglia D."/>
            <person name="Grisard E.C."/>
            <person name="Guimaraes C.T."/>
            <person name="Hanna E.S."/>
            <person name="Hungria M."/>
            <person name="Jardim S.N."/>
            <person name="Laurino J."/>
            <person name="Leoi L.C.T."/>
            <person name="Fassarella L."/>
            <person name="Lima A."/>
            <person name="Loureiro M.F."/>
            <person name="Lyra M.C.P."/>
            <person name="Macedo M."/>
            <person name="Madeira H.M.F."/>
            <person name="Manfio G.P."/>
            <person name="Maranhao A.Q."/>
            <person name="Martins W.S."/>
            <person name="di Mauro S.M.Z."/>
            <person name="de Medeiros S.R.B."/>
            <person name="Meissner R.D.V."/>
            <person name="Menck C.F.M."/>
            <person name="Moreira M.A.M."/>
            <person name="Nascimento F.F."/>
            <person name="Nicolas M.F."/>
            <person name="Oliveira J.G."/>
            <person name="Oliveira S.C."/>
            <person name="Paixao R.F.C."/>
            <person name="Parente J.A."/>
            <person name="Pedrosa F.O."/>
            <person name="Pena S.J.D."/>
            <person name="Perreira J.O."/>
            <person name="Perreira M."/>
            <person name="Pinto L.S.R.C."/>
            <person name="Pinto L.S."/>
            <person name="Porto J.I.R."/>
            <person name="Potrich D.P."/>
            <person name="Neto C.E.R."/>
            <person name="Reis A.M.M."/>
            <person name="Rigo L.U."/>
            <person name="Rondinelli E."/>
            <person name="dos Santos E.B.P."/>
            <person name="Santos F.R."/>
            <person name="Schneider M.P.C."/>
            <person name="Seuanez H.N."/>
            <person name="Silva A.M.R."/>
            <person name="da Silva A.L.C."/>
            <person name="Silva D.W."/>
            <person name="Silva R."/>
            <person name="Simoes I.C."/>
            <person name="Simon D."/>
            <person name="Soares C.M.A."/>
            <person name="Soares R.B.A."/>
            <person name="Souza E.M."/>
            <person name="Souza K.R.L."/>
            <person name="Souza R.C."/>
            <person name="Steffens M.B.R."/>
            <person name="Steindel M."/>
            <person name="Teixeira S.R."/>
            <person name="Urmenyi T."/>
            <person name="Vettore A."/>
            <person name="Wassem R."/>
            <person name="Zaha A."/>
            <person name="Simpson A.J.G."/>
        </authorList>
    </citation>
    <scope>NUCLEOTIDE SEQUENCE [LARGE SCALE GENOMIC DNA]</scope>
    <source>
        <strain evidence="3">ATCC 12472 / DSM 30191 / JCM 1249 / NBRC 12614 / NCIMB 9131 / NCTC 9757</strain>
    </source>
</reference>
<dbReference type="STRING" id="243365.CV_3364"/>
<feature type="transmembrane region" description="Helical" evidence="1">
    <location>
        <begin position="154"/>
        <end position="174"/>
    </location>
</feature>
<feature type="transmembrane region" description="Helical" evidence="1">
    <location>
        <begin position="102"/>
        <end position="133"/>
    </location>
</feature>
<feature type="transmembrane region" description="Helical" evidence="1">
    <location>
        <begin position="346"/>
        <end position="364"/>
    </location>
</feature>
<evidence type="ECO:0000256" key="1">
    <source>
        <dbReference type="SAM" id="Phobius"/>
    </source>
</evidence>
<feature type="transmembrane region" description="Helical" evidence="1">
    <location>
        <begin position="222"/>
        <end position="240"/>
    </location>
</feature>
<gene>
    <name evidence="2" type="ordered locus">CV_3364</name>
</gene>
<accession>Q7NSQ6</accession>
<evidence type="ECO:0000313" key="2">
    <source>
        <dbReference type="EMBL" id="AAQ61028.1"/>
    </source>
</evidence>
<keyword evidence="1" id="KW-1133">Transmembrane helix</keyword>
<dbReference type="EMBL" id="AE016825">
    <property type="protein sequence ID" value="AAQ61028.1"/>
    <property type="molecule type" value="Genomic_DNA"/>
</dbReference>
<keyword evidence="1" id="KW-0812">Transmembrane</keyword>
<dbReference type="InterPro" id="IPR007427">
    <property type="entry name" value="DUF475"/>
</dbReference>
<dbReference type="Pfam" id="PF04332">
    <property type="entry name" value="DUF475"/>
    <property type="match status" value="1"/>
</dbReference>
<sequence>MPTQRPAPPAVCAFKKNSGDAAFAQVEPMPSTFSYFRGSLIFSVAVLAAVAWYGHMRGGAELAGAFLLTTAVLAVLETSVSFDNAVVNATVLKAMSHRWRQVFMTVGIAVAVFGMRVLFPLLIVSTAGGVSLAEAFAVATRQPERYQQIMHDSHLMIMGFGATFLLMVVIEYFVQHEKDEHWLPGIEPLLAKLGSVENAQSLVTILVVAAIAALLPAGQKMAFISSCFWGYVVFMVLHMFKQLFGGVDIQTAAAKNGLIGFVYLEVLDASFSMDGVIAAFAITNDFWLIAAGLGIGAMFVRSLTLYLVERDVMSQFKYLEVSAFWAIAALVAIMFAAALHVELGEVATGLISVAIIGLGVLTSLPSRNKR</sequence>
<feature type="transmembrane region" description="Helical" evidence="1">
    <location>
        <begin position="198"/>
        <end position="215"/>
    </location>
</feature>
<feature type="transmembrane region" description="Helical" evidence="1">
    <location>
        <begin position="321"/>
        <end position="340"/>
    </location>
</feature>
<dbReference type="Proteomes" id="UP000001424">
    <property type="component" value="Chromosome"/>
</dbReference>
<protein>
    <recommendedName>
        <fullName evidence="4">Integral membrane protein, YkoY family</fullName>
    </recommendedName>
</protein>
<feature type="transmembrane region" description="Helical" evidence="1">
    <location>
        <begin position="35"/>
        <end position="55"/>
    </location>
</feature>
<organism evidence="2 3">
    <name type="scientific">Chromobacterium violaceum (strain ATCC 12472 / DSM 30191 / JCM 1249 / CCUG 213 / NBRC 12614 / NCIMB 9131 / NCTC 9757 / MK)</name>
    <dbReference type="NCBI Taxonomy" id="243365"/>
    <lineage>
        <taxon>Bacteria</taxon>
        <taxon>Pseudomonadati</taxon>
        <taxon>Pseudomonadota</taxon>
        <taxon>Betaproteobacteria</taxon>
        <taxon>Neisseriales</taxon>
        <taxon>Chromobacteriaceae</taxon>
        <taxon>Chromobacterium</taxon>
    </lineage>
</organism>
<dbReference type="AlphaFoldDB" id="Q7NSQ6"/>
<name>Q7NSQ6_CHRVO</name>
<dbReference type="NCBIfam" id="NF010620">
    <property type="entry name" value="PRK14013.2-6"/>
    <property type="match status" value="1"/>
</dbReference>
<dbReference type="HOGENOM" id="CLU_034539_1_0_4"/>
<evidence type="ECO:0000313" key="3">
    <source>
        <dbReference type="Proteomes" id="UP000001424"/>
    </source>
</evidence>
<proteinExistence type="predicted"/>
<feature type="transmembrane region" description="Helical" evidence="1">
    <location>
        <begin position="62"/>
        <end position="82"/>
    </location>
</feature>
<dbReference type="PANTHER" id="PTHR30238">
    <property type="entry name" value="MEMBRANE BOUND PREDICTED REDOX MODULATOR"/>
    <property type="match status" value="1"/>
</dbReference>
<keyword evidence="1" id="KW-0472">Membrane</keyword>
<evidence type="ECO:0008006" key="4">
    <source>
        <dbReference type="Google" id="ProtNLM"/>
    </source>
</evidence>
<dbReference type="PANTHER" id="PTHR30238:SF4">
    <property type="entry name" value="SLL1022 PROTEIN"/>
    <property type="match status" value="1"/>
</dbReference>